<dbReference type="PANTHER" id="PTHR15573:SF0">
    <property type="entry name" value="G-PROTEIN COUPLED RECEPTOR 160-RELATED"/>
    <property type="match status" value="1"/>
</dbReference>
<dbReference type="Proteomes" id="UP000261560">
    <property type="component" value="Unplaced"/>
</dbReference>
<dbReference type="GO" id="GO:0005886">
    <property type="term" value="C:plasma membrane"/>
    <property type="evidence" value="ECO:0007669"/>
    <property type="project" value="TreeGrafter"/>
</dbReference>
<organism evidence="2 3">
    <name type="scientific">Oryzias melastigma</name>
    <name type="common">Marine medaka</name>
    <dbReference type="NCBI Taxonomy" id="30732"/>
    <lineage>
        <taxon>Eukaryota</taxon>
        <taxon>Metazoa</taxon>
        <taxon>Chordata</taxon>
        <taxon>Craniata</taxon>
        <taxon>Vertebrata</taxon>
        <taxon>Euteleostomi</taxon>
        <taxon>Actinopterygii</taxon>
        <taxon>Neopterygii</taxon>
        <taxon>Teleostei</taxon>
        <taxon>Neoteleostei</taxon>
        <taxon>Acanthomorphata</taxon>
        <taxon>Ovalentaria</taxon>
        <taxon>Atherinomorphae</taxon>
        <taxon>Beloniformes</taxon>
        <taxon>Adrianichthyidae</taxon>
        <taxon>Oryziinae</taxon>
        <taxon>Oryzias</taxon>
    </lineage>
</organism>
<proteinExistence type="predicted"/>
<feature type="transmembrane region" description="Helical" evidence="1">
    <location>
        <begin position="190"/>
        <end position="210"/>
    </location>
</feature>
<dbReference type="PaxDb" id="30732-ENSOMEP00000003877"/>
<feature type="transmembrane region" description="Helical" evidence="1">
    <location>
        <begin position="58"/>
        <end position="85"/>
    </location>
</feature>
<dbReference type="Gene3D" id="1.20.1070.10">
    <property type="entry name" value="Rhodopsin 7-helix transmembrane proteins"/>
    <property type="match status" value="1"/>
</dbReference>
<reference evidence="2" key="1">
    <citation type="submission" date="2025-08" db="UniProtKB">
        <authorList>
            <consortium name="Ensembl"/>
        </authorList>
    </citation>
    <scope>IDENTIFICATION</scope>
</reference>
<accession>A0A3B3BFA0</accession>
<feature type="transmembrane region" description="Helical" evidence="1">
    <location>
        <begin position="259"/>
        <end position="277"/>
    </location>
</feature>
<name>A0A3B3BFA0_ORYME</name>
<dbReference type="OMA" id="ENVCLWH"/>
<dbReference type="InterPro" id="IPR042353">
    <property type="entry name" value="GPR160"/>
</dbReference>
<evidence type="ECO:0000313" key="3">
    <source>
        <dbReference type="Proteomes" id="UP000261560"/>
    </source>
</evidence>
<evidence type="ECO:0000313" key="2">
    <source>
        <dbReference type="Ensembl" id="ENSOMEP00000003877.1"/>
    </source>
</evidence>
<keyword evidence="1" id="KW-1133">Transmembrane helix</keyword>
<feature type="transmembrane region" description="Helical" evidence="1">
    <location>
        <begin position="26"/>
        <end position="46"/>
    </location>
</feature>
<dbReference type="AlphaFoldDB" id="A0A3B3BFA0"/>
<feature type="transmembrane region" description="Helical" evidence="1">
    <location>
        <begin position="97"/>
        <end position="120"/>
    </location>
</feature>
<keyword evidence="3" id="KW-1185">Reference proteome</keyword>
<evidence type="ECO:0008006" key="4">
    <source>
        <dbReference type="Google" id="ProtNLM"/>
    </source>
</evidence>
<dbReference type="PANTHER" id="PTHR15573">
    <property type="entry name" value="G-PROTEIN COUPLED RECEPTOR 160-RELATED"/>
    <property type="match status" value="1"/>
</dbReference>
<dbReference type="Ensembl" id="ENSOMET00000010089.1">
    <property type="protein sequence ID" value="ENSOMEP00000003877.1"/>
    <property type="gene ID" value="ENSOMEG00000004810.1"/>
</dbReference>
<dbReference type="GeneTree" id="ENSGT00940000171598"/>
<dbReference type="STRING" id="30732.ENSOMEP00000003877"/>
<feature type="transmembrane region" description="Helical" evidence="1">
    <location>
        <begin position="140"/>
        <end position="158"/>
    </location>
</feature>
<keyword evidence="1" id="KW-0472">Membrane</keyword>
<protein>
    <recommendedName>
        <fullName evidence="4">G-protein coupled receptors family 1 profile domain-containing protein</fullName>
    </recommendedName>
</protein>
<evidence type="ECO:0000256" key="1">
    <source>
        <dbReference type="SAM" id="Phobius"/>
    </source>
</evidence>
<dbReference type="GO" id="GO:0043235">
    <property type="term" value="C:receptor complex"/>
    <property type="evidence" value="ECO:0007669"/>
    <property type="project" value="TreeGrafter"/>
</dbReference>
<sequence length="364" mass="41301">MKACTTFYQTIKFTELLKMWALEKPGTVISLFCLFLIIFGYGNLNVRLDELMLMGKYTYFLSMCSMSITLADSVFTFLMVTTWFLGTERSFVSPCTLLAKASAIYSVLPLPMMCLGLLFYCLDNTHASRCATFLKSLRNICSTLLVWTVAIIFSVSFVNTEPVEMEYETGKHALVCEVQESMVVGTITSLLFIATIFALLPFCSGIFHWMKEADQLQEARQEQTNKSDLFSTSAGTQTTDGRNNGKNYQKEIIWSRPPLWISLTLAFCTFWMPYLVVSVTCQLCGFPVPAYISVNLLWLECTNSLTTGVVFWVRSKTTGPYNNLPENVCLWHIYWHLSKGTQQVIMPLPVFNPLKDKEQTLSLV</sequence>
<keyword evidence="1" id="KW-0812">Transmembrane</keyword>
<reference evidence="2" key="2">
    <citation type="submission" date="2025-09" db="UniProtKB">
        <authorList>
            <consortium name="Ensembl"/>
        </authorList>
    </citation>
    <scope>IDENTIFICATION</scope>
</reference>